<accession>A0A556MWN9</accession>
<sequence>MKAQQAKTIDEYIAGYPTDVQQLLQTIRTTIHNAAPDAEEAIAYGIPTFKLNGNLVHFGGYKNHIGFYPAPMGIEAFKEETAQYEAGKGTLQFPVDQPLPLDLIGKIVKFRVEKNLAKGEKNK</sequence>
<evidence type="ECO:0000313" key="2">
    <source>
        <dbReference type="EMBL" id="TSJ44228.1"/>
    </source>
</evidence>
<dbReference type="Gene3D" id="3.90.1150.200">
    <property type="match status" value="1"/>
</dbReference>
<dbReference type="AlphaFoldDB" id="A0A556MWN9"/>
<reference evidence="2 3" key="1">
    <citation type="submission" date="2019-07" db="EMBL/GenBank/DDBJ databases">
        <authorList>
            <person name="Huq M.A."/>
        </authorList>
    </citation>
    <scope>NUCLEOTIDE SEQUENCE [LARGE SCALE GENOMIC DNA]</scope>
    <source>
        <strain evidence="2 3">MAH-19</strain>
    </source>
</reference>
<keyword evidence="3" id="KW-1185">Reference proteome</keyword>
<dbReference type="Pfam" id="PF08818">
    <property type="entry name" value="DUF1801"/>
    <property type="match status" value="1"/>
</dbReference>
<protein>
    <recommendedName>
        <fullName evidence="1">YdhG-like domain-containing protein</fullName>
    </recommendedName>
</protein>
<organism evidence="2 3">
    <name type="scientific">Mucilaginibacter corticis</name>
    <dbReference type="NCBI Taxonomy" id="2597670"/>
    <lineage>
        <taxon>Bacteria</taxon>
        <taxon>Pseudomonadati</taxon>
        <taxon>Bacteroidota</taxon>
        <taxon>Sphingobacteriia</taxon>
        <taxon>Sphingobacteriales</taxon>
        <taxon>Sphingobacteriaceae</taxon>
        <taxon>Mucilaginibacter</taxon>
    </lineage>
</organism>
<evidence type="ECO:0000313" key="3">
    <source>
        <dbReference type="Proteomes" id="UP000318733"/>
    </source>
</evidence>
<evidence type="ECO:0000259" key="1">
    <source>
        <dbReference type="Pfam" id="PF08818"/>
    </source>
</evidence>
<comment type="caution">
    <text evidence="2">The sequence shown here is derived from an EMBL/GenBank/DDBJ whole genome shotgun (WGS) entry which is preliminary data.</text>
</comment>
<dbReference type="OrthoDB" id="115213at2"/>
<name>A0A556MWN9_9SPHI</name>
<dbReference type="EMBL" id="VLPK01000001">
    <property type="protein sequence ID" value="TSJ44228.1"/>
    <property type="molecule type" value="Genomic_DNA"/>
</dbReference>
<feature type="domain" description="YdhG-like" evidence="1">
    <location>
        <begin position="21"/>
        <end position="112"/>
    </location>
</feature>
<gene>
    <name evidence="2" type="ORF">FO440_08650</name>
</gene>
<proteinExistence type="predicted"/>
<dbReference type="InterPro" id="IPR014922">
    <property type="entry name" value="YdhG-like"/>
</dbReference>
<dbReference type="Proteomes" id="UP000318733">
    <property type="component" value="Unassembled WGS sequence"/>
</dbReference>
<dbReference type="SUPFAM" id="SSF159888">
    <property type="entry name" value="YdhG-like"/>
    <property type="match status" value="1"/>
</dbReference>
<dbReference type="RefSeq" id="WP_144247791.1">
    <property type="nucleotide sequence ID" value="NZ_VLPK01000001.1"/>
</dbReference>